<accession>A0A645I3M9</accession>
<comment type="caution">
    <text evidence="1">The sequence shown here is derived from an EMBL/GenBank/DDBJ whole genome shotgun (WGS) entry which is preliminary data.</text>
</comment>
<name>A0A645I3M9_9ZZZZ</name>
<organism evidence="1">
    <name type="scientific">bioreactor metagenome</name>
    <dbReference type="NCBI Taxonomy" id="1076179"/>
    <lineage>
        <taxon>unclassified sequences</taxon>
        <taxon>metagenomes</taxon>
        <taxon>ecological metagenomes</taxon>
    </lineage>
</organism>
<evidence type="ECO:0000313" key="1">
    <source>
        <dbReference type="EMBL" id="MPN42083.1"/>
    </source>
</evidence>
<gene>
    <name evidence="1" type="ORF">SDC9_189639</name>
</gene>
<dbReference type="EMBL" id="VSSQ01099563">
    <property type="protein sequence ID" value="MPN42083.1"/>
    <property type="molecule type" value="Genomic_DNA"/>
</dbReference>
<proteinExistence type="predicted"/>
<sequence>MPDVQAAADGGGRRVDGVELSRRFCVKAVDALPLPKLLHLFFDPREVIVFFHGFSLLVYMGKA</sequence>
<reference evidence="1" key="1">
    <citation type="submission" date="2019-08" db="EMBL/GenBank/DDBJ databases">
        <authorList>
            <person name="Kucharzyk K."/>
            <person name="Murdoch R.W."/>
            <person name="Higgins S."/>
            <person name="Loffler F."/>
        </authorList>
    </citation>
    <scope>NUCLEOTIDE SEQUENCE</scope>
</reference>
<protein>
    <submittedName>
        <fullName evidence="1">Uncharacterized protein</fullName>
    </submittedName>
</protein>
<dbReference type="AlphaFoldDB" id="A0A645I3M9"/>